<protein>
    <submittedName>
        <fullName evidence="1">Uncharacterized protein</fullName>
    </submittedName>
</protein>
<evidence type="ECO:0000313" key="1">
    <source>
        <dbReference type="EMBL" id="KIO18029.1"/>
    </source>
</evidence>
<evidence type="ECO:0000313" key="2">
    <source>
        <dbReference type="Proteomes" id="UP000054248"/>
    </source>
</evidence>
<gene>
    <name evidence="1" type="ORF">M407DRAFT_12076</name>
</gene>
<accession>A0A0C3Q4Z8</accession>
<dbReference type="AlphaFoldDB" id="A0A0C3Q4Z8"/>
<reference evidence="2" key="2">
    <citation type="submission" date="2015-01" db="EMBL/GenBank/DDBJ databases">
        <title>Evolutionary Origins and Diversification of the Mycorrhizal Mutualists.</title>
        <authorList>
            <consortium name="DOE Joint Genome Institute"/>
            <consortium name="Mycorrhizal Genomics Consortium"/>
            <person name="Kohler A."/>
            <person name="Kuo A."/>
            <person name="Nagy L.G."/>
            <person name="Floudas D."/>
            <person name="Copeland A."/>
            <person name="Barry K.W."/>
            <person name="Cichocki N."/>
            <person name="Veneault-Fourrey C."/>
            <person name="LaButti K."/>
            <person name="Lindquist E.A."/>
            <person name="Lipzen A."/>
            <person name="Lundell T."/>
            <person name="Morin E."/>
            <person name="Murat C."/>
            <person name="Riley R."/>
            <person name="Ohm R."/>
            <person name="Sun H."/>
            <person name="Tunlid A."/>
            <person name="Henrissat B."/>
            <person name="Grigoriev I.V."/>
            <person name="Hibbett D.S."/>
            <person name="Martin F."/>
        </authorList>
    </citation>
    <scope>NUCLEOTIDE SEQUENCE [LARGE SCALE GENOMIC DNA]</scope>
    <source>
        <strain evidence="2">MUT 4182</strain>
    </source>
</reference>
<organism evidence="1 2">
    <name type="scientific">Tulasnella calospora MUT 4182</name>
    <dbReference type="NCBI Taxonomy" id="1051891"/>
    <lineage>
        <taxon>Eukaryota</taxon>
        <taxon>Fungi</taxon>
        <taxon>Dikarya</taxon>
        <taxon>Basidiomycota</taxon>
        <taxon>Agaricomycotina</taxon>
        <taxon>Agaricomycetes</taxon>
        <taxon>Cantharellales</taxon>
        <taxon>Tulasnellaceae</taxon>
        <taxon>Tulasnella</taxon>
    </lineage>
</organism>
<keyword evidence="2" id="KW-1185">Reference proteome</keyword>
<dbReference type="Proteomes" id="UP000054248">
    <property type="component" value="Unassembled WGS sequence"/>
</dbReference>
<reference evidence="1 2" key="1">
    <citation type="submission" date="2014-04" db="EMBL/GenBank/DDBJ databases">
        <authorList>
            <consortium name="DOE Joint Genome Institute"/>
            <person name="Kuo A."/>
            <person name="Girlanda M."/>
            <person name="Perotto S."/>
            <person name="Kohler A."/>
            <person name="Nagy L.G."/>
            <person name="Floudas D."/>
            <person name="Copeland A."/>
            <person name="Barry K.W."/>
            <person name="Cichocki N."/>
            <person name="Veneault-Fourrey C."/>
            <person name="LaButti K."/>
            <person name="Lindquist E.A."/>
            <person name="Lipzen A."/>
            <person name="Lundell T."/>
            <person name="Morin E."/>
            <person name="Murat C."/>
            <person name="Sun H."/>
            <person name="Tunlid A."/>
            <person name="Henrissat B."/>
            <person name="Grigoriev I.V."/>
            <person name="Hibbett D.S."/>
            <person name="Martin F."/>
            <person name="Nordberg H.P."/>
            <person name="Cantor M.N."/>
            <person name="Hua S.X."/>
        </authorList>
    </citation>
    <scope>NUCLEOTIDE SEQUENCE [LARGE SCALE GENOMIC DNA]</scope>
    <source>
        <strain evidence="1 2">MUT 4182</strain>
    </source>
</reference>
<proteinExistence type="predicted"/>
<sequence>MASTHQPIHPLTVPRRPLPAELLEQIVEELCQSPAPLSFMRGYKVTPTLATLALVGRVANAIATPPSTTGPSVEILHVQEWPWANGRSASRQELTSFPNLRQLSVPGARMTIPPLLKVPRNLERLILDDYHAMDVVRRLAEEAERGITRKEVTLYVFRAGMENLRSILDFWRLIRGFGADGTNTSKRLPPLRIVHIFHAQACKMAHRWIGGVGRMNDRCYCLPVPIIKDVRNWLLARIDDGLLWDMEVIPMDVWAHSVLERCPHGF</sequence>
<name>A0A0C3Q4Z8_9AGAM</name>
<dbReference type="HOGENOM" id="CLU_909708_0_0_1"/>
<dbReference type="EMBL" id="KN823322">
    <property type="protein sequence ID" value="KIO18029.1"/>
    <property type="molecule type" value="Genomic_DNA"/>
</dbReference>